<keyword evidence="4" id="KW-1185">Reference proteome</keyword>
<dbReference type="Proteomes" id="UP000064967">
    <property type="component" value="Chromosome"/>
</dbReference>
<reference evidence="3 4" key="1">
    <citation type="submission" date="2015-08" db="EMBL/GenBank/DDBJ databases">
        <authorList>
            <person name="Babu N.S."/>
            <person name="Beckwith C.J."/>
            <person name="Beseler K.G."/>
            <person name="Brison A."/>
            <person name="Carone J.V."/>
            <person name="Caskin T.P."/>
            <person name="Diamond M."/>
            <person name="Durham M.E."/>
            <person name="Foxe J.M."/>
            <person name="Go M."/>
            <person name="Henderson B.A."/>
            <person name="Jones I.B."/>
            <person name="McGettigan J.A."/>
            <person name="Micheletti S.J."/>
            <person name="Nasrallah M.E."/>
            <person name="Ortiz D."/>
            <person name="Piller C.R."/>
            <person name="Privatt S.R."/>
            <person name="Schneider S.L."/>
            <person name="Sharp S."/>
            <person name="Smith T.C."/>
            <person name="Stanton J.D."/>
            <person name="Ullery H.E."/>
            <person name="Wilson R.J."/>
            <person name="Serrano M.G."/>
            <person name="Buck G."/>
            <person name="Lee V."/>
            <person name="Wang Y."/>
            <person name="Carvalho R."/>
            <person name="Voegtly L."/>
            <person name="Shi R."/>
            <person name="Duckworth R."/>
            <person name="Johnson A."/>
            <person name="Loviza R."/>
            <person name="Walstead R."/>
            <person name="Shah Z."/>
            <person name="Kiflezghi M."/>
            <person name="Wade K."/>
            <person name="Ball S.L."/>
            <person name="Bradley K.W."/>
            <person name="Asai D.J."/>
            <person name="Bowman C.A."/>
            <person name="Russell D.A."/>
            <person name="Pope W.H."/>
            <person name="Jacobs-Sera D."/>
            <person name="Hendrix R.W."/>
            <person name="Hatfull G.F."/>
        </authorList>
    </citation>
    <scope>NUCLEOTIDE SEQUENCE [LARGE SCALE GENOMIC DNA]</scope>
    <source>
        <strain evidence="3 4">DSM 27648</strain>
    </source>
</reference>
<protein>
    <submittedName>
        <fullName evidence="3">Extensin-like protein</fullName>
    </submittedName>
</protein>
<feature type="compositionally biased region" description="Polar residues" evidence="1">
    <location>
        <begin position="61"/>
        <end position="78"/>
    </location>
</feature>
<dbReference type="AlphaFoldDB" id="A0A0K1PKN8"/>
<proteinExistence type="predicted"/>
<evidence type="ECO:0000259" key="2">
    <source>
        <dbReference type="Pfam" id="PF06904"/>
    </source>
</evidence>
<feature type="region of interest" description="Disordered" evidence="1">
    <location>
        <begin position="44"/>
        <end position="107"/>
    </location>
</feature>
<feature type="domain" description="Extensin-like C-terminal" evidence="2">
    <location>
        <begin position="121"/>
        <end position="299"/>
    </location>
</feature>
<dbReference type="Pfam" id="PF06904">
    <property type="entry name" value="Extensin-like_C"/>
    <property type="match status" value="1"/>
</dbReference>
<name>A0A0K1PKN8_9BACT</name>
<dbReference type="OrthoDB" id="9809788at2"/>
<dbReference type="STRING" id="1391654.AKJ09_00754"/>
<dbReference type="InterPro" id="IPR009683">
    <property type="entry name" value="Extensin-like_C"/>
</dbReference>
<evidence type="ECO:0000313" key="4">
    <source>
        <dbReference type="Proteomes" id="UP000064967"/>
    </source>
</evidence>
<dbReference type="KEGG" id="llu:AKJ09_00754"/>
<dbReference type="RefSeq" id="WP_146645744.1">
    <property type="nucleotide sequence ID" value="NZ_CP012333.1"/>
</dbReference>
<dbReference type="EMBL" id="CP012333">
    <property type="protein sequence ID" value="AKU94090.1"/>
    <property type="molecule type" value="Genomic_DNA"/>
</dbReference>
<sequence>MVIPSRLSVFEFRRTYASRGALTRSVLALSLLGVFACTFPRKTSSTAESAPLPDDGGAPTSWATASNETEPSVATSSIEDPIATDPKADDRETEHDDEDPTSADETGVGAFELAARQDGEACRAELKKLGIRFQSMPDRTTPDKNGCGIPHPVVVARGSTGIAYEPPLLVDCSLARALPSFERIVQQEGVTHLRSKIVRIGDLGAYACRPRRNLSKSKSLSAHAFGTAFDVAAFHPQKGAPAVVARDYVEPKRTTESQAARRRFLHAVYTRLRRREADFTYVIGPDTNALHRDHFHLDRGGWLFWSKN</sequence>
<accession>A0A0K1PKN8</accession>
<evidence type="ECO:0000256" key="1">
    <source>
        <dbReference type="SAM" id="MobiDB-lite"/>
    </source>
</evidence>
<evidence type="ECO:0000313" key="3">
    <source>
        <dbReference type="EMBL" id="AKU94090.1"/>
    </source>
</evidence>
<organism evidence="3 4">
    <name type="scientific">Labilithrix luteola</name>
    <dbReference type="NCBI Taxonomy" id="1391654"/>
    <lineage>
        <taxon>Bacteria</taxon>
        <taxon>Pseudomonadati</taxon>
        <taxon>Myxococcota</taxon>
        <taxon>Polyangia</taxon>
        <taxon>Polyangiales</taxon>
        <taxon>Labilitrichaceae</taxon>
        <taxon>Labilithrix</taxon>
    </lineage>
</organism>
<gene>
    <name evidence="3" type="ORF">AKJ09_00754</name>
</gene>